<dbReference type="AlphaFoldDB" id="A0A017H5Q9"/>
<dbReference type="RefSeq" id="WP_005952624.1">
    <property type="nucleotide sequence ID" value="NZ_AOJP01000004.1"/>
</dbReference>
<reference evidence="1 2" key="1">
    <citation type="submission" date="2013-08" db="EMBL/GenBank/DDBJ databases">
        <title>An opportunistic ruminal bacterium that causes liver abscesses in cattle.</title>
        <authorList>
            <person name="Benahmed F.H."/>
            <person name="Rasmussen M."/>
            <person name="Harbottle H."/>
            <person name="Soppet D."/>
            <person name="Nagaraja T.G."/>
            <person name="Davidson M."/>
        </authorList>
    </citation>
    <scope>NUCLEOTIDE SEQUENCE [LARGE SCALE GENOMIC DNA]</scope>
    <source>
        <strain evidence="1 2">B35</strain>
    </source>
</reference>
<proteinExistence type="predicted"/>
<accession>A0A017H5Q9</accession>
<dbReference type="PANTHER" id="PTHR38477:SF1">
    <property type="entry name" value="MUREIN L,D-TRANSPEPTIDASE CATALYTIC DOMAIN FAMILY PROTEIN"/>
    <property type="match status" value="1"/>
</dbReference>
<name>A0A017H5Q9_9FUSO</name>
<comment type="caution">
    <text evidence="1">The sequence shown here is derived from an EMBL/GenBank/DDBJ whole genome shotgun (WGS) entry which is preliminary data.</text>
</comment>
<dbReference type="EMBL" id="AUZI01000021">
    <property type="protein sequence ID" value="KID48737.1"/>
    <property type="molecule type" value="Genomic_DNA"/>
</dbReference>
<sequence>MKKCILIFLLLIQGMVWGDEIREVPVINMQEVYQKLSLHEKLDFSIFQKAYLGFLMIPNKNSDYLAIIDYTRPSNEKRFFLLDMVNYKIVSQTYVSHAKNTGLDTALHFSNDRNSMQSSLGFYLTKDTYKGEYGYSLVLEGLEDNINSNAKERKIVMHGGDFAEEEYLKTYGFLGRSWGCPVLPKSEITAVIDKLKNHHVLFIAGNDEYYRKHTRFKF</sequence>
<dbReference type="PANTHER" id="PTHR38477">
    <property type="entry name" value="HYPOTHETICAL EXPORTED PROTEIN"/>
    <property type="match status" value="1"/>
</dbReference>
<dbReference type="Pfam" id="PF13645">
    <property type="entry name" value="YkuD_2"/>
    <property type="match status" value="1"/>
</dbReference>
<dbReference type="GeneID" id="75075365"/>
<dbReference type="PATRIC" id="fig|1226633.4.peg.1680"/>
<protein>
    <submittedName>
        <fullName evidence="1">Peptidase</fullName>
    </submittedName>
</protein>
<organism evidence="1 2">
    <name type="scientific">Fusobacterium necrophorum subsp. funduliforme B35</name>
    <dbReference type="NCBI Taxonomy" id="1226633"/>
    <lineage>
        <taxon>Bacteria</taxon>
        <taxon>Fusobacteriati</taxon>
        <taxon>Fusobacteriota</taxon>
        <taxon>Fusobacteriia</taxon>
        <taxon>Fusobacteriales</taxon>
        <taxon>Fusobacteriaceae</taxon>
        <taxon>Fusobacterium</taxon>
    </lineage>
</organism>
<gene>
    <name evidence="1" type="ORF">C095_08340</name>
</gene>
<evidence type="ECO:0000313" key="2">
    <source>
        <dbReference type="Proteomes" id="UP000031184"/>
    </source>
</evidence>
<dbReference type="OrthoDB" id="9815195at2"/>
<evidence type="ECO:0000313" key="1">
    <source>
        <dbReference type="EMBL" id="KID48737.1"/>
    </source>
</evidence>
<dbReference type="Proteomes" id="UP000031184">
    <property type="component" value="Unassembled WGS sequence"/>
</dbReference>
<dbReference type="InterPro" id="IPR032676">
    <property type="entry name" value="YkuD_2"/>
</dbReference>